<sequence length="115" mass="11806">MFVATAVLSALLAAVLLLSARGKLVRDPAQLKVLSRVGFPEERIALLAVAEIAGAAGLVLGLFWWPVGVAAAIGVIAYFVGAVGSHLRVRDFQIVPPAVLLLVGVAALALRLGTA</sequence>
<gene>
    <name evidence="6" type="ORF">Pma05_65370</name>
</gene>
<evidence type="ECO:0000256" key="4">
    <source>
        <dbReference type="ARBA" id="ARBA00023136"/>
    </source>
</evidence>
<evidence type="ECO:0000256" key="5">
    <source>
        <dbReference type="SAM" id="Phobius"/>
    </source>
</evidence>
<evidence type="ECO:0000256" key="3">
    <source>
        <dbReference type="ARBA" id="ARBA00022989"/>
    </source>
</evidence>
<reference evidence="6 7" key="1">
    <citation type="submission" date="2021-01" db="EMBL/GenBank/DDBJ databases">
        <title>Whole genome shotgun sequence of Plantactinospora mayteni NBRC 109088.</title>
        <authorList>
            <person name="Komaki H."/>
            <person name="Tamura T."/>
        </authorList>
    </citation>
    <scope>NUCLEOTIDE SEQUENCE [LARGE SCALE GENOMIC DNA]</scope>
    <source>
        <strain evidence="6 7">NBRC 109088</strain>
    </source>
</reference>
<keyword evidence="4 5" id="KW-0472">Membrane</keyword>
<dbReference type="InterPro" id="IPR032808">
    <property type="entry name" value="DoxX"/>
</dbReference>
<evidence type="ECO:0000313" key="7">
    <source>
        <dbReference type="Proteomes" id="UP000621500"/>
    </source>
</evidence>
<dbReference type="EMBL" id="BONX01000049">
    <property type="protein sequence ID" value="GIG99964.1"/>
    <property type="molecule type" value="Genomic_DNA"/>
</dbReference>
<evidence type="ECO:0000256" key="2">
    <source>
        <dbReference type="ARBA" id="ARBA00022692"/>
    </source>
</evidence>
<proteinExistence type="predicted"/>
<comment type="caution">
    <text evidence="6">The sequence shown here is derived from an EMBL/GenBank/DDBJ whole genome shotgun (WGS) entry which is preliminary data.</text>
</comment>
<protein>
    <recommendedName>
        <fullName evidence="8">DoxX family protein</fullName>
    </recommendedName>
</protein>
<keyword evidence="3 5" id="KW-1133">Transmembrane helix</keyword>
<accession>A0ABQ4EZC8</accession>
<name>A0ABQ4EZC8_9ACTN</name>
<comment type="subcellular location">
    <subcellularLocation>
        <location evidence="1">Membrane</location>
        <topology evidence="1">Multi-pass membrane protein</topology>
    </subcellularLocation>
</comment>
<keyword evidence="2 5" id="KW-0812">Transmembrane</keyword>
<feature type="transmembrane region" description="Helical" evidence="5">
    <location>
        <begin position="63"/>
        <end position="82"/>
    </location>
</feature>
<keyword evidence="7" id="KW-1185">Reference proteome</keyword>
<feature type="transmembrane region" description="Helical" evidence="5">
    <location>
        <begin position="94"/>
        <end position="113"/>
    </location>
</feature>
<dbReference type="Proteomes" id="UP000621500">
    <property type="component" value="Unassembled WGS sequence"/>
</dbReference>
<organism evidence="6 7">
    <name type="scientific">Plantactinospora mayteni</name>
    <dbReference type="NCBI Taxonomy" id="566021"/>
    <lineage>
        <taxon>Bacteria</taxon>
        <taxon>Bacillati</taxon>
        <taxon>Actinomycetota</taxon>
        <taxon>Actinomycetes</taxon>
        <taxon>Micromonosporales</taxon>
        <taxon>Micromonosporaceae</taxon>
        <taxon>Plantactinospora</taxon>
    </lineage>
</organism>
<dbReference type="Pfam" id="PF13564">
    <property type="entry name" value="DoxX_2"/>
    <property type="match status" value="1"/>
</dbReference>
<evidence type="ECO:0000256" key="1">
    <source>
        <dbReference type="ARBA" id="ARBA00004141"/>
    </source>
</evidence>
<evidence type="ECO:0008006" key="8">
    <source>
        <dbReference type="Google" id="ProtNLM"/>
    </source>
</evidence>
<evidence type="ECO:0000313" key="6">
    <source>
        <dbReference type="EMBL" id="GIG99964.1"/>
    </source>
</evidence>